<accession>A0ABU3VUJ8</accession>
<sequence length="150" mass="16321">MSDSPSGPSRAPSSPAWQFDHLSLTAPEGARDVQILARLLALVPGPRPAFPFPGRWHYAGSQALLHVVEVPATEPAKLSHLAFRAELPGDQVIRQLQQLEVPFEQARVPETDQLQLFFRLDCGLVIELDLPLAADASAAPLTTIDSLEEL</sequence>
<evidence type="ECO:0008006" key="3">
    <source>
        <dbReference type="Google" id="ProtNLM"/>
    </source>
</evidence>
<evidence type="ECO:0000313" key="1">
    <source>
        <dbReference type="EMBL" id="MDV2077948.1"/>
    </source>
</evidence>
<evidence type="ECO:0000313" key="2">
    <source>
        <dbReference type="Proteomes" id="UP001269819"/>
    </source>
</evidence>
<dbReference type="InterPro" id="IPR029068">
    <property type="entry name" value="Glyas_Bleomycin-R_OHBP_Dase"/>
</dbReference>
<proteinExistence type="predicted"/>
<protein>
    <recommendedName>
        <fullName evidence="3">VOC domain-containing protein</fullName>
    </recommendedName>
</protein>
<organism evidence="1 2">
    <name type="scientific">Marinobacter xestospongiae</name>
    <dbReference type="NCBI Taxonomy" id="994319"/>
    <lineage>
        <taxon>Bacteria</taxon>
        <taxon>Pseudomonadati</taxon>
        <taxon>Pseudomonadota</taxon>
        <taxon>Gammaproteobacteria</taxon>
        <taxon>Pseudomonadales</taxon>
        <taxon>Marinobacteraceae</taxon>
        <taxon>Marinobacter</taxon>
    </lineage>
</organism>
<dbReference type="SUPFAM" id="SSF54593">
    <property type="entry name" value="Glyoxalase/Bleomycin resistance protein/Dihydroxybiphenyl dioxygenase"/>
    <property type="match status" value="1"/>
</dbReference>
<name>A0ABU3VUJ8_9GAMM</name>
<keyword evidence="2" id="KW-1185">Reference proteome</keyword>
<dbReference type="Gene3D" id="3.10.180.10">
    <property type="entry name" value="2,3-Dihydroxybiphenyl 1,2-Dioxygenase, domain 1"/>
    <property type="match status" value="1"/>
</dbReference>
<gene>
    <name evidence="1" type="ORF">RYS15_04605</name>
</gene>
<dbReference type="RefSeq" id="WP_227175141.1">
    <property type="nucleotide sequence ID" value="NZ_BAABBC010000028.1"/>
</dbReference>
<comment type="caution">
    <text evidence="1">The sequence shown here is derived from an EMBL/GenBank/DDBJ whole genome shotgun (WGS) entry which is preliminary data.</text>
</comment>
<reference evidence="1 2" key="1">
    <citation type="submission" date="2023-10" db="EMBL/GenBank/DDBJ databases">
        <title>Characteristics and mechanism of a salt-tolerant marine origin heterotrophic nitrifying- aerobic denitrifying bacteria Marinobacter xestospongiae HN1.</title>
        <authorList>
            <person name="Qi R."/>
        </authorList>
    </citation>
    <scope>NUCLEOTIDE SEQUENCE [LARGE SCALE GENOMIC DNA]</scope>
    <source>
        <strain evidence="1 2">HN1</strain>
    </source>
</reference>
<dbReference type="Proteomes" id="UP001269819">
    <property type="component" value="Unassembled WGS sequence"/>
</dbReference>
<dbReference type="EMBL" id="JAWIIJ010000002">
    <property type="protein sequence ID" value="MDV2077948.1"/>
    <property type="molecule type" value="Genomic_DNA"/>
</dbReference>